<dbReference type="STRING" id="75906.THERU_05210"/>
<name>W0DET5_9AQUI</name>
<dbReference type="AlphaFoldDB" id="W0DET5"/>
<evidence type="ECO:0000313" key="1">
    <source>
        <dbReference type="EMBL" id="AHE96861.1"/>
    </source>
</evidence>
<gene>
    <name evidence="1" type="ORF">THERU_05210</name>
</gene>
<evidence type="ECO:0000313" key="2">
    <source>
        <dbReference type="Proteomes" id="UP000018914"/>
    </source>
</evidence>
<proteinExistence type="predicted"/>
<accession>W0DET5</accession>
<dbReference type="EMBL" id="CP007028">
    <property type="protein sequence ID" value="AHE96861.1"/>
    <property type="molecule type" value="Genomic_DNA"/>
</dbReference>
<sequence length="331" mass="38949">MQKSIPLFYDIKPPSSTVAKRLLREILSEDLQPLTSEEIKQLKEQYKTRIRVYLTQEDQDLIDFLSSAPLSVQYAVFKKFNEKLPTGCPAGDEAKRPFIYSIATYIKKEHLERFGRHFQEIGRKVVQEVLKMKEDDILNVPTEKIEEVLEDAVLRRIYLDRETHERWIAFSKRFKKWLHFWINEKLATIKVPATEREKPISGFWINKKLATIEVSATKREKPSSGRESVLAFYLYGPIYELYKQGFLNSKVVLDCLTEVYQDKDKIKPMRQVEYKKIKKKLGTAGKVLVNFKHHPELRDWYVDTPLPKRRGIWVAVHQKILNKLANLLANL</sequence>
<dbReference type="KEGG" id="trd:THERU_05210"/>
<organism evidence="2">
    <name type="scientific">Thermocrinis ruber</name>
    <dbReference type="NCBI Taxonomy" id="75906"/>
    <lineage>
        <taxon>Bacteria</taxon>
        <taxon>Pseudomonadati</taxon>
        <taxon>Aquificota</taxon>
        <taxon>Aquificia</taxon>
        <taxon>Aquificales</taxon>
        <taxon>Aquificaceae</taxon>
        <taxon>Thermocrinis</taxon>
    </lineage>
</organism>
<protein>
    <submittedName>
        <fullName evidence="1">Uncharacterized protein</fullName>
    </submittedName>
</protein>
<keyword evidence="2" id="KW-1185">Reference proteome</keyword>
<dbReference type="Proteomes" id="UP000018914">
    <property type="component" value="Chromosome"/>
</dbReference>
<reference evidence="1 2" key="1">
    <citation type="submission" date="2013-12" db="EMBL/GenBank/DDBJ databases">
        <authorList>
            <consortium name="DOE Joint Genome Institute"/>
            <person name="Eisen J."/>
            <person name="Huntemann M."/>
            <person name="Han J."/>
            <person name="Chen A."/>
            <person name="Kyrpides N."/>
            <person name="Mavromatis K."/>
            <person name="Markowitz V."/>
            <person name="Palaniappan K."/>
            <person name="Ivanova N."/>
            <person name="Schaumberg A."/>
            <person name="Pati A."/>
            <person name="Liolios K."/>
            <person name="Nordberg H.P."/>
            <person name="Cantor M.N."/>
            <person name="Hua S.X."/>
            <person name="Woyke T."/>
        </authorList>
    </citation>
    <scope>NUCLEOTIDE SEQUENCE [LARGE SCALE GENOMIC DNA]</scope>
    <source>
        <strain evidence="1 2">DSM 23557</strain>
    </source>
</reference>
<dbReference type="HOGENOM" id="CLU_839209_0_0_0"/>